<gene>
    <name evidence="1" type="ORF">LSALG_LOCUS33388</name>
</gene>
<evidence type="ECO:0000313" key="1">
    <source>
        <dbReference type="EMBL" id="CAI9294404.1"/>
    </source>
</evidence>
<evidence type="ECO:0000313" key="2">
    <source>
        <dbReference type="Proteomes" id="UP001177003"/>
    </source>
</evidence>
<sequence>MTFNEKYPQLERTLDTLDFKALGPNSFRLVKQSRKSTKVSYQELKESRGSRKELTENDFEDFIQQSISKPKKDAVIRPLVVTERECDTTVQSSILTPEQMDALIAELQ</sequence>
<dbReference type="AlphaFoldDB" id="A0AA35ZKM8"/>
<dbReference type="Proteomes" id="UP001177003">
    <property type="component" value="Chromosome 7"/>
</dbReference>
<name>A0AA35ZKM8_LACSI</name>
<organism evidence="1 2">
    <name type="scientific">Lactuca saligna</name>
    <name type="common">Willowleaf lettuce</name>
    <dbReference type="NCBI Taxonomy" id="75948"/>
    <lineage>
        <taxon>Eukaryota</taxon>
        <taxon>Viridiplantae</taxon>
        <taxon>Streptophyta</taxon>
        <taxon>Embryophyta</taxon>
        <taxon>Tracheophyta</taxon>
        <taxon>Spermatophyta</taxon>
        <taxon>Magnoliopsida</taxon>
        <taxon>eudicotyledons</taxon>
        <taxon>Gunneridae</taxon>
        <taxon>Pentapetalae</taxon>
        <taxon>asterids</taxon>
        <taxon>campanulids</taxon>
        <taxon>Asterales</taxon>
        <taxon>Asteraceae</taxon>
        <taxon>Cichorioideae</taxon>
        <taxon>Cichorieae</taxon>
        <taxon>Lactucinae</taxon>
        <taxon>Lactuca</taxon>
    </lineage>
</organism>
<accession>A0AA35ZKM8</accession>
<keyword evidence="2" id="KW-1185">Reference proteome</keyword>
<proteinExistence type="predicted"/>
<protein>
    <submittedName>
        <fullName evidence="1">Uncharacterized protein</fullName>
    </submittedName>
</protein>
<reference evidence="1" key="1">
    <citation type="submission" date="2023-04" db="EMBL/GenBank/DDBJ databases">
        <authorList>
            <person name="Vijverberg K."/>
            <person name="Xiong W."/>
            <person name="Schranz E."/>
        </authorList>
    </citation>
    <scope>NUCLEOTIDE SEQUENCE</scope>
</reference>
<dbReference type="EMBL" id="OX465083">
    <property type="protein sequence ID" value="CAI9294404.1"/>
    <property type="molecule type" value="Genomic_DNA"/>
</dbReference>